<reference evidence="9 10" key="1">
    <citation type="journal article" date="2023" name="Hortic Res">
        <title>The complete reference genome for grapevine (Vitis vinifera L.) genetics and breeding.</title>
        <authorList>
            <person name="Shi X."/>
            <person name="Cao S."/>
            <person name="Wang X."/>
            <person name="Huang S."/>
            <person name="Wang Y."/>
            <person name="Liu Z."/>
            <person name="Liu W."/>
            <person name="Leng X."/>
            <person name="Peng Y."/>
            <person name="Wang N."/>
            <person name="Wang Y."/>
            <person name="Ma Z."/>
            <person name="Xu X."/>
            <person name="Zhang F."/>
            <person name="Xue H."/>
            <person name="Zhong H."/>
            <person name="Wang Y."/>
            <person name="Zhang K."/>
            <person name="Velt A."/>
            <person name="Avia K."/>
            <person name="Holtgrawe D."/>
            <person name="Grimplet J."/>
            <person name="Matus J.T."/>
            <person name="Ware D."/>
            <person name="Wu X."/>
            <person name="Wang H."/>
            <person name="Liu C."/>
            <person name="Fang Y."/>
            <person name="Rustenholz C."/>
            <person name="Cheng Z."/>
            <person name="Xiao H."/>
            <person name="Zhou Y."/>
        </authorList>
    </citation>
    <scope>NUCLEOTIDE SEQUENCE [LARGE SCALE GENOMIC DNA]</scope>
    <source>
        <strain evidence="10">cv. Pinot noir / PN40024</strain>
        <tissue evidence="9">Leaf</tissue>
    </source>
</reference>
<feature type="region of interest" description="Disordered" evidence="7">
    <location>
        <begin position="65"/>
        <end position="97"/>
    </location>
</feature>
<dbReference type="Gene3D" id="3.30.40.10">
    <property type="entry name" value="Zinc/RING finger domain, C3HC4 (zinc finger)"/>
    <property type="match status" value="1"/>
</dbReference>
<evidence type="ECO:0000256" key="1">
    <source>
        <dbReference type="ARBA" id="ARBA00000900"/>
    </source>
</evidence>
<evidence type="ECO:0000256" key="3">
    <source>
        <dbReference type="ARBA" id="ARBA00022574"/>
    </source>
</evidence>
<dbReference type="PANTHER" id="PTHR16047:SF13">
    <property type="entry name" value="E3 UBIQUITIN-PROTEIN LIGASE RFWD3"/>
    <property type="match status" value="1"/>
</dbReference>
<dbReference type="InterPro" id="IPR013083">
    <property type="entry name" value="Znf_RING/FYVE/PHD"/>
</dbReference>
<sequence length="628" mass="68806">MDPFTVDEETEDDEETEGEAEDYIPVEGSTRVSQNGAVTSDQAISVNGGSGEVLALRVSDEGFQEGGGEMRRVEGGEISAMGSSSSSNGGETQEGSDGWVQDQIDGLCCPICMEAWTSGGEHQVCCLPCGHIYGISCIKKWFQQCGRSSGKCPQCKRKCTLRNVRTLYASRVVAVDEDLRKKIRSLEAKCASLEKKNADWCMKESDWHKREADLHLQVQQLIERTTYLERLSSEMHGRGSGLVAARGHNFAENFGRRGSSCNFVLQKELQVDGARYFDIDASGEILVIARRLSGTGGTHVLTKMSLISPHEIEDILLPSGTKAVKDLRVSPAKCRLALLASLGKKLSVLSMESNNVILTYDLPTAAWSCSWDLNSSHYMYAGLQNGMLMVFDMRQTARPMAEISGPTSNPIHTIQSVLHNSTLPSGVSTLLSASSVGLCQWNFGGSEERPFLVPETKNHGVCISLAHCPSSDNIVSTFRPKVEMSNEIAVSQYSLTPSVMGQGMQGSHVLLKRVGGNCYQKLGSSCANVNDIRLQRSAIIDLQSHHPLFVSGDEITHELVLQELPSLRVSQRLKSQKHPLRDVKGRRKQKVLQYLVVKGEALVHQVSLDGVEIGEMRGAEKMEVKRLC</sequence>
<dbReference type="Pfam" id="PF23419">
    <property type="entry name" value="WD40_RFWD3"/>
    <property type="match status" value="1"/>
</dbReference>
<keyword evidence="10" id="KW-1185">Reference proteome</keyword>
<dbReference type="Proteomes" id="UP001227230">
    <property type="component" value="Chromosome 8"/>
</dbReference>
<evidence type="ECO:0000259" key="8">
    <source>
        <dbReference type="PROSITE" id="PS50089"/>
    </source>
</evidence>
<dbReference type="SUPFAM" id="SSF50978">
    <property type="entry name" value="WD40 repeat-like"/>
    <property type="match status" value="1"/>
</dbReference>
<comment type="catalytic activity">
    <reaction evidence="1">
        <text>S-ubiquitinyl-[E2 ubiquitin-conjugating enzyme]-L-cysteine + [acceptor protein]-L-lysine = [E2 ubiquitin-conjugating enzyme]-L-cysteine + N(6)-ubiquitinyl-[acceptor protein]-L-lysine.</text>
        <dbReference type="EC" id="2.3.2.27"/>
    </reaction>
</comment>
<dbReference type="SUPFAM" id="SSF57850">
    <property type="entry name" value="RING/U-box"/>
    <property type="match status" value="1"/>
</dbReference>
<protein>
    <recommendedName>
        <fullName evidence="2">RING-type E3 ubiquitin transferase</fullName>
        <ecNumber evidence="2">2.3.2.27</ecNumber>
    </recommendedName>
</protein>
<feature type="compositionally biased region" description="Low complexity" evidence="7">
    <location>
        <begin position="76"/>
        <end position="96"/>
    </location>
</feature>
<keyword evidence="6" id="KW-0175">Coiled coil</keyword>
<dbReference type="Pfam" id="PF13639">
    <property type="entry name" value="zf-RING_2"/>
    <property type="match status" value="1"/>
</dbReference>
<dbReference type="InterPro" id="IPR056527">
    <property type="entry name" value="WD40_RFWD3"/>
</dbReference>
<feature type="compositionally biased region" description="Acidic residues" evidence="7">
    <location>
        <begin position="1"/>
        <end position="24"/>
    </location>
</feature>
<keyword evidence="5" id="KW-0863">Zinc-finger</keyword>
<keyword evidence="5" id="KW-0479">Metal-binding</keyword>
<gene>
    <name evidence="9" type="ORF">VitviT2T_012691</name>
</gene>
<dbReference type="CDD" id="cd16450">
    <property type="entry name" value="mRING-C3HGC3_RFWD3"/>
    <property type="match status" value="1"/>
</dbReference>
<organism evidence="9 10">
    <name type="scientific">Vitis vinifera</name>
    <name type="common">Grape</name>
    <dbReference type="NCBI Taxonomy" id="29760"/>
    <lineage>
        <taxon>Eukaryota</taxon>
        <taxon>Viridiplantae</taxon>
        <taxon>Streptophyta</taxon>
        <taxon>Embryophyta</taxon>
        <taxon>Tracheophyta</taxon>
        <taxon>Spermatophyta</taxon>
        <taxon>Magnoliopsida</taxon>
        <taxon>eudicotyledons</taxon>
        <taxon>Gunneridae</taxon>
        <taxon>Pentapetalae</taxon>
        <taxon>rosids</taxon>
        <taxon>Vitales</taxon>
        <taxon>Vitaceae</taxon>
        <taxon>Viteae</taxon>
        <taxon>Vitis</taxon>
    </lineage>
</organism>
<dbReference type="Gene3D" id="2.130.10.10">
    <property type="entry name" value="YVTN repeat-like/Quinoprotein amine dehydrogenase"/>
    <property type="match status" value="1"/>
</dbReference>
<name>A0ABY9CEI0_VITVI</name>
<proteinExistence type="predicted"/>
<dbReference type="InterPro" id="IPR036322">
    <property type="entry name" value="WD40_repeat_dom_sf"/>
</dbReference>
<dbReference type="PROSITE" id="PS50089">
    <property type="entry name" value="ZF_RING_2"/>
    <property type="match status" value="1"/>
</dbReference>
<dbReference type="SMART" id="SM00184">
    <property type="entry name" value="RING"/>
    <property type="match status" value="1"/>
</dbReference>
<evidence type="ECO:0000256" key="4">
    <source>
        <dbReference type="ARBA" id="ARBA00034306"/>
    </source>
</evidence>
<keyword evidence="3" id="KW-0853">WD repeat</keyword>
<accession>A0ABY9CEI0</accession>
<evidence type="ECO:0000256" key="6">
    <source>
        <dbReference type="SAM" id="Coils"/>
    </source>
</evidence>
<feature type="domain" description="RING-type" evidence="8">
    <location>
        <begin position="109"/>
        <end position="156"/>
    </location>
</feature>
<dbReference type="EMBL" id="CP126655">
    <property type="protein sequence ID" value="WJZ93777.1"/>
    <property type="molecule type" value="Genomic_DNA"/>
</dbReference>
<evidence type="ECO:0000313" key="10">
    <source>
        <dbReference type="Proteomes" id="UP001227230"/>
    </source>
</evidence>
<comment type="subcellular location">
    <subcellularLocation>
        <location evidence="4">Nucleus</location>
        <location evidence="4">Nuclear body</location>
    </subcellularLocation>
</comment>
<feature type="region of interest" description="Disordered" evidence="7">
    <location>
        <begin position="1"/>
        <end position="44"/>
    </location>
</feature>
<evidence type="ECO:0000256" key="5">
    <source>
        <dbReference type="PROSITE-ProRule" id="PRU00175"/>
    </source>
</evidence>
<feature type="compositionally biased region" description="Polar residues" evidence="7">
    <location>
        <begin position="30"/>
        <end position="44"/>
    </location>
</feature>
<evidence type="ECO:0000256" key="2">
    <source>
        <dbReference type="ARBA" id="ARBA00012483"/>
    </source>
</evidence>
<dbReference type="InterPro" id="IPR015943">
    <property type="entry name" value="WD40/YVTN_repeat-like_dom_sf"/>
</dbReference>
<evidence type="ECO:0000313" key="9">
    <source>
        <dbReference type="EMBL" id="WJZ93777.1"/>
    </source>
</evidence>
<dbReference type="InterPro" id="IPR001841">
    <property type="entry name" value="Znf_RING"/>
</dbReference>
<keyword evidence="5" id="KW-0862">Zinc</keyword>
<feature type="coiled-coil region" evidence="6">
    <location>
        <begin position="176"/>
        <end position="203"/>
    </location>
</feature>
<dbReference type="InterPro" id="IPR037381">
    <property type="entry name" value="RFWD3"/>
</dbReference>
<dbReference type="PANTHER" id="PTHR16047">
    <property type="entry name" value="RFWD3 PROTEIN"/>
    <property type="match status" value="1"/>
</dbReference>
<dbReference type="EC" id="2.3.2.27" evidence="2"/>
<evidence type="ECO:0000256" key="7">
    <source>
        <dbReference type="SAM" id="MobiDB-lite"/>
    </source>
</evidence>